<organism evidence="2 3">
    <name type="scientific">Candidatus Blackburnbacteria bacterium RIFCSPLOWO2_01_FULL_40_20</name>
    <dbReference type="NCBI Taxonomy" id="1797519"/>
    <lineage>
        <taxon>Bacteria</taxon>
        <taxon>Candidatus Blackburniibacteriota</taxon>
    </lineage>
</organism>
<sequence length="150" mass="17035">MYKNIKITDILRGEHGVFRAQLAHLEKSVLGSNDLPNIKSQMAMFGAGLIPHANMEDKLLFTKLDPVFGKMGPVSVMRAEHKEIEGAFEKLPKTDKLNKAKDFVLNTIQVAKEHFGKEEQMLFAMAEEVLSEKVLFSLGERWLEKRGVFF</sequence>
<evidence type="ECO:0000313" key="3">
    <source>
        <dbReference type="Proteomes" id="UP000178659"/>
    </source>
</evidence>
<accession>A0A1G1VBT2</accession>
<dbReference type="InterPro" id="IPR012312">
    <property type="entry name" value="Hemerythrin-like"/>
</dbReference>
<reference evidence="2 3" key="1">
    <citation type="journal article" date="2016" name="Nat. Commun.">
        <title>Thousands of microbial genomes shed light on interconnected biogeochemical processes in an aquifer system.</title>
        <authorList>
            <person name="Anantharaman K."/>
            <person name="Brown C.T."/>
            <person name="Hug L.A."/>
            <person name="Sharon I."/>
            <person name="Castelle C.J."/>
            <person name="Probst A.J."/>
            <person name="Thomas B.C."/>
            <person name="Singh A."/>
            <person name="Wilkins M.J."/>
            <person name="Karaoz U."/>
            <person name="Brodie E.L."/>
            <person name="Williams K.H."/>
            <person name="Hubbard S.S."/>
            <person name="Banfield J.F."/>
        </authorList>
    </citation>
    <scope>NUCLEOTIDE SEQUENCE [LARGE SCALE GENOMIC DNA]</scope>
</reference>
<comment type="caution">
    <text evidence="2">The sequence shown here is derived from an EMBL/GenBank/DDBJ whole genome shotgun (WGS) entry which is preliminary data.</text>
</comment>
<dbReference type="Pfam" id="PF01814">
    <property type="entry name" value="Hemerythrin"/>
    <property type="match status" value="1"/>
</dbReference>
<proteinExistence type="predicted"/>
<dbReference type="EMBL" id="MHCC01000024">
    <property type="protein sequence ID" value="OGY12816.1"/>
    <property type="molecule type" value="Genomic_DNA"/>
</dbReference>
<evidence type="ECO:0000313" key="2">
    <source>
        <dbReference type="EMBL" id="OGY12816.1"/>
    </source>
</evidence>
<dbReference type="AlphaFoldDB" id="A0A1G1VBT2"/>
<evidence type="ECO:0000259" key="1">
    <source>
        <dbReference type="Pfam" id="PF01814"/>
    </source>
</evidence>
<dbReference type="Proteomes" id="UP000178659">
    <property type="component" value="Unassembled WGS sequence"/>
</dbReference>
<feature type="domain" description="Hemerythrin-like" evidence="1">
    <location>
        <begin position="7"/>
        <end position="126"/>
    </location>
</feature>
<dbReference type="Gene3D" id="1.20.120.520">
    <property type="entry name" value="nmb1532 protein domain like"/>
    <property type="match status" value="1"/>
</dbReference>
<protein>
    <recommendedName>
        <fullName evidence="1">Hemerythrin-like domain-containing protein</fullName>
    </recommendedName>
</protein>
<name>A0A1G1VBT2_9BACT</name>
<gene>
    <name evidence="2" type="ORF">A3A77_02990</name>
</gene>